<dbReference type="RefSeq" id="WP_163066850.1">
    <property type="nucleotide sequence ID" value="NZ_CP048649.1"/>
</dbReference>
<protein>
    <submittedName>
        <fullName evidence="2">Glycosyltransferase</fullName>
    </submittedName>
</protein>
<organism evidence="2 3">
    <name type="scientific">Aminipila butyrica</name>
    <dbReference type="NCBI Taxonomy" id="433296"/>
    <lineage>
        <taxon>Bacteria</taxon>
        <taxon>Bacillati</taxon>
        <taxon>Bacillota</taxon>
        <taxon>Clostridia</taxon>
        <taxon>Peptostreptococcales</taxon>
        <taxon>Anaerovoracaceae</taxon>
        <taxon>Aminipila</taxon>
    </lineage>
</organism>
<dbReference type="SUPFAM" id="SSF48452">
    <property type="entry name" value="TPR-like"/>
    <property type="match status" value="1"/>
</dbReference>
<dbReference type="InterPro" id="IPR001173">
    <property type="entry name" value="Glyco_trans_2-like"/>
</dbReference>
<reference evidence="2 3" key="1">
    <citation type="submission" date="2020-02" db="EMBL/GenBank/DDBJ databases">
        <authorList>
            <person name="Kim Y.B."/>
            <person name="Roh S.W."/>
        </authorList>
    </citation>
    <scope>NUCLEOTIDE SEQUENCE [LARGE SCALE GENOMIC DNA]</scope>
    <source>
        <strain evidence="2 3">DSM 103574</strain>
    </source>
</reference>
<dbReference type="KEGG" id="abut:Ami103574_09800"/>
<sequence>MQKLKICVYAICKNEEKFVDSWVESMKEADLIVVTDTGSTDGTVERLKSHGVMVFEENISPWRFDVARNLSLAHVPDDVDICVCTDLDERFIPGWRVKLESAWQKSENKGPVSRTGRYIYNWSLKEDGSPDIQFHYFKVHERSGFRWKCPVHEYVEYVGKAPLEKIFIEGMVLNHYPDASKSRSSYLPLLELAVKEDSKDNRMRYYLGREYMYAAQWENCITTLNEYLQMPSSNWKDERCAAVRWIAKSFQQLGRISDAYCWYFNAIAEQPEMRDPFVEFARLCMLQKDWAMAYFLAKEALKITEKSSTFVNMGYSWDYTPDDICAISAFYMGIFAEAKTHAEAALQFSPTDERLLNNLRLCSKS</sequence>
<dbReference type="InterPro" id="IPR011990">
    <property type="entry name" value="TPR-like_helical_dom_sf"/>
</dbReference>
<dbReference type="InterPro" id="IPR029044">
    <property type="entry name" value="Nucleotide-diphossugar_trans"/>
</dbReference>
<keyword evidence="3" id="KW-1185">Reference proteome</keyword>
<evidence type="ECO:0000313" key="2">
    <source>
        <dbReference type="EMBL" id="QIB69609.1"/>
    </source>
</evidence>
<dbReference type="Pfam" id="PF00535">
    <property type="entry name" value="Glycos_transf_2"/>
    <property type="match status" value="1"/>
</dbReference>
<keyword evidence="2" id="KW-0808">Transferase</keyword>
<proteinExistence type="predicted"/>
<dbReference type="GO" id="GO:0016740">
    <property type="term" value="F:transferase activity"/>
    <property type="evidence" value="ECO:0007669"/>
    <property type="project" value="UniProtKB-KW"/>
</dbReference>
<dbReference type="Gene3D" id="1.25.40.10">
    <property type="entry name" value="Tetratricopeptide repeat domain"/>
    <property type="match status" value="1"/>
</dbReference>
<feature type="domain" description="Glycosyltransferase 2-like" evidence="1">
    <location>
        <begin position="8"/>
        <end position="130"/>
    </location>
</feature>
<dbReference type="EMBL" id="CP048649">
    <property type="protein sequence ID" value="QIB69609.1"/>
    <property type="molecule type" value="Genomic_DNA"/>
</dbReference>
<dbReference type="PANTHER" id="PTHR43630">
    <property type="entry name" value="POLY-BETA-1,6-N-ACETYL-D-GLUCOSAMINE SYNTHASE"/>
    <property type="match status" value="1"/>
</dbReference>
<evidence type="ECO:0000259" key="1">
    <source>
        <dbReference type="Pfam" id="PF00535"/>
    </source>
</evidence>
<dbReference type="AlphaFoldDB" id="A0A858BWQ3"/>
<dbReference type="PANTHER" id="PTHR43630:SF2">
    <property type="entry name" value="GLYCOSYLTRANSFERASE"/>
    <property type="match status" value="1"/>
</dbReference>
<accession>A0A858BWQ3</accession>
<gene>
    <name evidence="2" type="ORF">Ami103574_09800</name>
</gene>
<dbReference type="SUPFAM" id="SSF53448">
    <property type="entry name" value="Nucleotide-diphospho-sugar transferases"/>
    <property type="match status" value="1"/>
</dbReference>
<dbReference type="Gene3D" id="3.90.550.10">
    <property type="entry name" value="Spore Coat Polysaccharide Biosynthesis Protein SpsA, Chain A"/>
    <property type="match status" value="1"/>
</dbReference>
<name>A0A858BWQ3_9FIRM</name>
<dbReference type="Proteomes" id="UP000466848">
    <property type="component" value="Chromosome"/>
</dbReference>
<evidence type="ECO:0000313" key="3">
    <source>
        <dbReference type="Proteomes" id="UP000466848"/>
    </source>
</evidence>